<gene>
    <name evidence="6" type="ORF">POM88_024278</name>
</gene>
<comment type="similarity">
    <text evidence="1 4">Belongs to the iron/ascorbate-dependent oxidoreductase family.</text>
</comment>
<evidence type="ECO:0000259" key="5">
    <source>
        <dbReference type="PROSITE" id="PS51471"/>
    </source>
</evidence>
<organism evidence="6 7">
    <name type="scientific">Heracleum sosnowskyi</name>
    <dbReference type="NCBI Taxonomy" id="360622"/>
    <lineage>
        <taxon>Eukaryota</taxon>
        <taxon>Viridiplantae</taxon>
        <taxon>Streptophyta</taxon>
        <taxon>Embryophyta</taxon>
        <taxon>Tracheophyta</taxon>
        <taxon>Spermatophyta</taxon>
        <taxon>Magnoliopsida</taxon>
        <taxon>eudicotyledons</taxon>
        <taxon>Gunneridae</taxon>
        <taxon>Pentapetalae</taxon>
        <taxon>asterids</taxon>
        <taxon>campanulids</taxon>
        <taxon>Apiales</taxon>
        <taxon>Apiaceae</taxon>
        <taxon>Apioideae</taxon>
        <taxon>apioid superclade</taxon>
        <taxon>Tordylieae</taxon>
        <taxon>Tordyliinae</taxon>
        <taxon>Heracleum</taxon>
    </lineage>
</organism>
<evidence type="ECO:0000256" key="1">
    <source>
        <dbReference type="ARBA" id="ARBA00008056"/>
    </source>
</evidence>
<dbReference type="Gene3D" id="2.60.120.330">
    <property type="entry name" value="B-lactam Antibiotic, Isopenicillin N Synthase, Chain"/>
    <property type="match status" value="1"/>
</dbReference>
<dbReference type="AlphaFoldDB" id="A0AAD8I2Z3"/>
<evidence type="ECO:0000256" key="4">
    <source>
        <dbReference type="RuleBase" id="RU003682"/>
    </source>
</evidence>
<dbReference type="SUPFAM" id="SSF51197">
    <property type="entry name" value="Clavaminate synthase-like"/>
    <property type="match status" value="1"/>
</dbReference>
<comment type="caution">
    <text evidence="6">The sequence shown here is derived from an EMBL/GenBank/DDBJ whole genome shotgun (WGS) entry which is preliminary data.</text>
</comment>
<accession>A0AAD8I2Z3</accession>
<keyword evidence="7" id="KW-1185">Reference proteome</keyword>
<dbReference type="InterPro" id="IPR050295">
    <property type="entry name" value="Plant_2OG-oxidoreductases"/>
</dbReference>
<sequence>MGSMVCETPFDQEQTAPTFVGSLEVPNVQEIVRDNSSSVPQIYIRDQYDMPKANEITHLSTDIPVIDLSLLSDDNIEELKRLDQACREWGFFQVINHGVPNEVLQNMKQNAEGFFNLSLEEKNKFSMPPDDIQGYGHAYVVSKEQKLDWSDALMLVTMPPEFRNLQYWPTTPNGFKDIIDTYSKGLATIGELLLNSISLNMGLERNTLLKEHKGISQALRINYYPPCSKPDQVLGISPHSDTSSITILLQEDHLHGLQIRHNGEWIPVKPIPNALVINIGDVIEIWSNGKYKSIEHRAVTNECKARMSLATFLFPNLDKEIEPFEYCMVKSQGLIKNYKKVKYGDYLLNSMKRKMEGKTHTEMAKN</sequence>
<dbReference type="InterPro" id="IPR005123">
    <property type="entry name" value="Oxoglu/Fe-dep_dioxygenase_dom"/>
</dbReference>
<evidence type="ECO:0000256" key="3">
    <source>
        <dbReference type="ARBA" id="ARBA00023004"/>
    </source>
</evidence>
<keyword evidence="2 4" id="KW-0479">Metal-binding</keyword>
<dbReference type="Pfam" id="PF03171">
    <property type="entry name" value="2OG-FeII_Oxy"/>
    <property type="match status" value="1"/>
</dbReference>
<dbReference type="PANTHER" id="PTHR47991">
    <property type="entry name" value="OXOGLUTARATE/IRON-DEPENDENT DIOXYGENASE"/>
    <property type="match status" value="1"/>
</dbReference>
<evidence type="ECO:0000313" key="7">
    <source>
        <dbReference type="Proteomes" id="UP001237642"/>
    </source>
</evidence>
<dbReference type="GO" id="GO:0016705">
    <property type="term" value="F:oxidoreductase activity, acting on paired donors, with incorporation or reduction of molecular oxygen"/>
    <property type="evidence" value="ECO:0007669"/>
    <property type="project" value="UniProtKB-ARBA"/>
</dbReference>
<dbReference type="Pfam" id="PF14226">
    <property type="entry name" value="DIOX_N"/>
    <property type="match status" value="1"/>
</dbReference>
<reference evidence="6" key="1">
    <citation type="submission" date="2023-02" db="EMBL/GenBank/DDBJ databases">
        <title>Genome of toxic invasive species Heracleum sosnowskyi carries increased number of genes despite the absence of recent whole-genome duplications.</title>
        <authorList>
            <person name="Schelkunov M."/>
            <person name="Shtratnikova V."/>
            <person name="Makarenko M."/>
            <person name="Klepikova A."/>
            <person name="Omelchenko D."/>
            <person name="Novikova G."/>
            <person name="Obukhova E."/>
            <person name="Bogdanov V."/>
            <person name="Penin A."/>
            <person name="Logacheva M."/>
        </authorList>
    </citation>
    <scope>NUCLEOTIDE SEQUENCE</scope>
    <source>
        <strain evidence="6">Hsosn_3</strain>
        <tissue evidence="6">Leaf</tissue>
    </source>
</reference>
<dbReference type="PROSITE" id="PS51471">
    <property type="entry name" value="FE2OG_OXY"/>
    <property type="match status" value="1"/>
</dbReference>
<dbReference type="InterPro" id="IPR026992">
    <property type="entry name" value="DIOX_N"/>
</dbReference>
<proteinExistence type="inferred from homology"/>
<dbReference type="GO" id="GO:0046872">
    <property type="term" value="F:metal ion binding"/>
    <property type="evidence" value="ECO:0007669"/>
    <property type="project" value="UniProtKB-KW"/>
</dbReference>
<dbReference type="InterPro" id="IPR027443">
    <property type="entry name" value="IPNS-like_sf"/>
</dbReference>
<reference evidence="6" key="2">
    <citation type="submission" date="2023-05" db="EMBL/GenBank/DDBJ databases">
        <authorList>
            <person name="Schelkunov M.I."/>
        </authorList>
    </citation>
    <scope>NUCLEOTIDE SEQUENCE</scope>
    <source>
        <strain evidence="6">Hsosn_3</strain>
        <tissue evidence="6">Leaf</tissue>
    </source>
</reference>
<dbReference type="EMBL" id="JAUIZM010000006">
    <property type="protein sequence ID" value="KAK1377534.1"/>
    <property type="molecule type" value="Genomic_DNA"/>
</dbReference>
<evidence type="ECO:0000313" key="6">
    <source>
        <dbReference type="EMBL" id="KAK1377534.1"/>
    </source>
</evidence>
<keyword evidence="3 4" id="KW-0408">Iron</keyword>
<name>A0AAD8I2Z3_9APIA</name>
<protein>
    <submittedName>
        <fullName evidence="6">(S)-norcoclaurine synthase</fullName>
    </submittedName>
</protein>
<dbReference type="FunFam" id="2.60.120.330:FF:000079">
    <property type="entry name" value="Protein SRG1"/>
    <property type="match status" value="1"/>
</dbReference>
<feature type="domain" description="Fe2OG dioxygenase" evidence="5">
    <location>
        <begin position="214"/>
        <end position="315"/>
    </location>
</feature>
<evidence type="ECO:0000256" key="2">
    <source>
        <dbReference type="ARBA" id="ARBA00022723"/>
    </source>
</evidence>
<keyword evidence="4" id="KW-0560">Oxidoreductase</keyword>
<dbReference type="InterPro" id="IPR044861">
    <property type="entry name" value="IPNS-like_FE2OG_OXY"/>
</dbReference>
<dbReference type="Proteomes" id="UP001237642">
    <property type="component" value="Unassembled WGS sequence"/>
</dbReference>